<dbReference type="InterPro" id="IPR027417">
    <property type="entry name" value="P-loop_NTPase"/>
</dbReference>
<dbReference type="GO" id="GO:0046872">
    <property type="term" value="F:metal ion binding"/>
    <property type="evidence" value="ECO:0007669"/>
    <property type="project" value="UniProtKB-KW"/>
</dbReference>
<comment type="similarity">
    <text evidence="1 10 11">Belongs to the TRAFAC class TrmE-Era-EngA-EngB-Septin-like GTPase superfamily. TrmE GTPase family.</text>
</comment>
<dbReference type="GO" id="GO:0030488">
    <property type="term" value="P:tRNA methylation"/>
    <property type="evidence" value="ECO:0007669"/>
    <property type="project" value="TreeGrafter"/>
</dbReference>
<evidence type="ECO:0000313" key="14">
    <source>
        <dbReference type="Proteomes" id="UP000179284"/>
    </source>
</evidence>
<keyword evidence="4 10" id="KW-0479">Metal-binding</keyword>
<dbReference type="AlphaFoldDB" id="A0A1D9P644"/>
<feature type="binding site" evidence="10">
    <location>
        <position position="242"/>
    </location>
    <ligand>
        <name>Mg(2+)</name>
        <dbReference type="ChEBI" id="CHEBI:18420"/>
    </ligand>
</feature>
<keyword evidence="7 10" id="KW-0460">Magnesium</keyword>
<feature type="binding site" evidence="10">
    <location>
        <begin position="282"/>
        <end position="285"/>
    </location>
    <ligand>
        <name>GTP</name>
        <dbReference type="ChEBI" id="CHEBI:37565"/>
    </ligand>
</feature>
<feature type="binding site" evidence="10">
    <location>
        <position position="132"/>
    </location>
    <ligand>
        <name>(6S)-5-formyl-5,6,7,8-tetrahydrofolate</name>
        <dbReference type="ChEBI" id="CHEBI:57457"/>
    </ligand>
</feature>
<comment type="cofactor">
    <cofactor evidence="10">
        <name>K(+)</name>
        <dbReference type="ChEBI" id="CHEBI:29103"/>
    </cofactor>
    <text evidence="10">Binds 1 potassium ion per subunit.</text>
</comment>
<evidence type="ECO:0000313" key="13">
    <source>
        <dbReference type="EMBL" id="AOZ97794.1"/>
    </source>
</evidence>
<dbReference type="EC" id="3.6.-.-" evidence="10"/>
<feature type="binding site" evidence="10">
    <location>
        <position position="93"/>
    </location>
    <ligand>
        <name>(6S)-5-formyl-5,6,7,8-tetrahydrofolate</name>
        <dbReference type="ChEBI" id="CHEBI:57457"/>
    </ligand>
</feature>
<feature type="binding site" evidence="10">
    <location>
        <position position="473"/>
    </location>
    <ligand>
        <name>(6S)-5-formyl-5,6,7,8-tetrahydrofolate</name>
        <dbReference type="ChEBI" id="CHEBI:57457"/>
    </ligand>
</feature>
<dbReference type="InterPro" id="IPR031168">
    <property type="entry name" value="G_TrmE"/>
</dbReference>
<dbReference type="Pfam" id="PF01926">
    <property type="entry name" value="MMR_HSR1"/>
    <property type="match status" value="1"/>
</dbReference>
<evidence type="ECO:0000256" key="6">
    <source>
        <dbReference type="ARBA" id="ARBA00022801"/>
    </source>
</evidence>
<dbReference type="RefSeq" id="WP_071177363.1">
    <property type="nucleotide sequence ID" value="NZ_CP017831.1"/>
</dbReference>
<evidence type="ECO:0000256" key="1">
    <source>
        <dbReference type="ARBA" id="ARBA00011043"/>
    </source>
</evidence>
<dbReference type="InterPro" id="IPR004520">
    <property type="entry name" value="GTPase_MnmE"/>
</dbReference>
<dbReference type="Gene3D" id="1.20.120.430">
    <property type="entry name" value="tRNA modification GTPase MnmE domain 2"/>
    <property type="match status" value="1"/>
</dbReference>
<dbReference type="FunFam" id="3.40.50.300:FF:000494">
    <property type="entry name" value="tRNA modification GTPase MnmE"/>
    <property type="match status" value="1"/>
</dbReference>
<dbReference type="GO" id="GO:0005525">
    <property type="term" value="F:GTP binding"/>
    <property type="evidence" value="ECO:0007669"/>
    <property type="project" value="UniProtKB-UniRule"/>
</dbReference>
<dbReference type="GO" id="GO:0042802">
    <property type="term" value="F:identical protein binding"/>
    <property type="evidence" value="ECO:0007669"/>
    <property type="project" value="UniProtKB-ARBA"/>
</dbReference>
<dbReference type="CDD" id="cd14858">
    <property type="entry name" value="TrmE_N"/>
    <property type="match status" value="1"/>
</dbReference>
<dbReference type="InterPro" id="IPR006073">
    <property type="entry name" value="GTP-bd"/>
</dbReference>
<evidence type="ECO:0000256" key="11">
    <source>
        <dbReference type="RuleBase" id="RU003313"/>
    </source>
</evidence>
<evidence type="ECO:0000256" key="3">
    <source>
        <dbReference type="ARBA" id="ARBA00022694"/>
    </source>
</evidence>
<feature type="binding site" evidence="10">
    <location>
        <position position="259"/>
    </location>
    <ligand>
        <name>K(+)</name>
        <dbReference type="ChEBI" id="CHEBI:29103"/>
    </ligand>
</feature>
<keyword evidence="3 10" id="KW-0819">tRNA processing</keyword>
<evidence type="ECO:0000256" key="9">
    <source>
        <dbReference type="ARBA" id="ARBA00023134"/>
    </source>
</evidence>
<dbReference type="InterPro" id="IPR027266">
    <property type="entry name" value="TrmE/GcvT-like"/>
</dbReference>
<comment type="caution">
    <text evidence="10">Lacks conserved residue(s) required for the propagation of feature annotation.</text>
</comment>
<dbReference type="KEGG" id="bhu:bhn_I2762"/>
<evidence type="ECO:0000256" key="7">
    <source>
        <dbReference type="ARBA" id="ARBA00022842"/>
    </source>
</evidence>
<dbReference type="OrthoDB" id="9805918at2"/>
<name>A0A1D9P644_9FIRM</name>
<dbReference type="InterPro" id="IPR018948">
    <property type="entry name" value="GTP-bd_TrmE_N"/>
</dbReference>
<feature type="binding site" evidence="10">
    <location>
        <position position="263"/>
    </location>
    <ligand>
        <name>Mg(2+)</name>
        <dbReference type="ChEBI" id="CHEBI:18420"/>
    </ligand>
</feature>
<dbReference type="HAMAP" id="MF_00379">
    <property type="entry name" value="GTPase_MnmE"/>
    <property type="match status" value="1"/>
</dbReference>
<dbReference type="GO" id="GO:0002098">
    <property type="term" value="P:tRNA wobble uridine modification"/>
    <property type="evidence" value="ECO:0007669"/>
    <property type="project" value="TreeGrafter"/>
</dbReference>
<dbReference type="PRINTS" id="PR00326">
    <property type="entry name" value="GTP1OBG"/>
</dbReference>
<keyword evidence="14" id="KW-1185">Reference proteome</keyword>
<proteinExistence type="inferred from homology"/>
<comment type="subunit">
    <text evidence="10">Homodimer. Heterotetramer of two MnmE and two MnmG subunits.</text>
</comment>
<comment type="subcellular location">
    <subcellularLocation>
        <location evidence="10">Cytoplasm</location>
    </subcellularLocation>
</comment>
<gene>
    <name evidence="10" type="primary">mnmE</name>
    <name evidence="10" type="synonym">trmE</name>
    <name evidence="13" type="ORF">bhn_I2762</name>
</gene>
<evidence type="ECO:0000256" key="4">
    <source>
        <dbReference type="ARBA" id="ARBA00022723"/>
    </source>
</evidence>
<dbReference type="InterPro" id="IPR005225">
    <property type="entry name" value="Small_GTP-bd"/>
</dbReference>
<dbReference type="Pfam" id="PF12631">
    <property type="entry name" value="MnmE_helical"/>
    <property type="match status" value="1"/>
</dbReference>
<dbReference type="EMBL" id="CP017831">
    <property type="protein sequence ID" value="AOZ97794.1"/>
    <property type="molecule type" value="Genomic_DNA"/>
</dbReference>
<sequence length="473" mass="52582">MSTVLNNLNNDTICAIATAMSDAGIGIIRVSGKDAVSICNEIYISGSHKHDLFDHKENTIKYGFICDGENIVDEVMISYMKAPHSYTKEDVIEINSHGGMLIMNQILQLLLDHGCRLAEPGEFTKRAFLNGRIDLTKAEAIMDIISAQNNFALESSRRQLQGKISTKIKEIREKILYQMAFIESALDDPENYDLDGFPDRLKEIIKPIISDIDRLVSTADEGKIRKDGIKTVIVGKPNAGKSSLLNALTGDERAIVTDIAGTTRDIIEETVRLGDIVLHVIDTAGIRNTDDVIEKIGVDKAKSKVEEADLVLYIMDSTSDTDDEDKEIINLCKDKKTIVLLNKNDLSDDIKITEDIVRMLFSCSSDEYLPVISTSMLKGQGIDELKDAVSKLFLNGDIVPKQEIYITNLRHKDLLRQAYDSLNLVIDSIDKNLSEDFFTVDLTNAYASLGEIIGEEVGDDLVEEIFSKFCMGK</sequence>
<evidence type="ECO:0000259" key="12">
    <source>
        <dbReference type="PROSITE" id="PS51709"/>
    </source>
</evidence>
<dbReference type="FunFam" id="3.30.1360.120:FF:000003">
    <property type="entry name" value="tRNA modification GTPase MnmE"/>
    <property type="match status" value="1"/>
</dbReference>
<evidence type="ECO:0000256" key="10">
    <source>
        <dbReference type="HAMAP-Rule" id="MF_00379"/>
    </source>
</evidence>
<dbReference type="NCBIfam" id="TIGR00450">
    <property type="entry name" value="mnmE_trmE_thdF"/>
    <property type="match status" value="1"/>
</dbReference>
<evidence type="ECO:0000256" key="8">
    <source>
        <dbReference type="ARBA" id="ARBA00022958"/>
    </source>
</evidence>
<dbReference type="CDD" id="cd04164">
    <property type="entry name" value="trmE"/>
    <property type="match status" value="1"/>
</dbReference>
<dbReference type="PANTHER" id="PTHR42714">
    <property type="entry name" value="TRNA MODIFICATION GTPASE GTPBP3"/>
    <property type="match status" value="1"/>
</dbReference>
<feature type="binding site" evidence="10">
    <location>
        <position position="257"/>
    </location>
    <ligand>
        <name>K(+)</name>
        <dbReference type="ChEBI" id="CHEBI:29103"/>
    </ligand>
</feature>
<feature type="binding site" evidence="10">
    <location>
        <begin position="238"/>
        <end position="243"/>
    </location>
    <ligand>
        <name>GTP</name>
        <dbReference type="ChEBI" id="CHEBI:37565"/>
    </ligand>
</feature>
<dbReference type="Pfam" id="PF10396">
    <property type="entry name" value="TrmE_N"/>
    <property type="match status" value="1"/>
</dbReference>
<organism evidence="13 14">
    <name type="scientific">Butyrivibrio hungatei</name>
    <dbReference type="NCBI Taxonomy" id="185008"/>
    <lineage>
        <taxon>Bacteria</taxon>
        <taxon>Bacillati</taxon>
        <taxon>Bacillota</taxon>
        <taxon>Clostridia</taxon>
        <taxon>Lachnospirales</taxon>
        <taxon>Lachnospiraceae</taxon>
        <taxon>Butyrivibrio</taxon>
    </lineage>
</organism>
<dbReference type="InterPro" id="IPR025867">
    <property type="entry name" value="MnmE_helical"/>
</dbReference>
<evidence type="ECO:0000256" key="5">
    <source>
        <dbReference type="ARBA" id="ARBA00022741"/>
    </source>
</evidence>
<feature type="domain" description="TrmE-type G" evidence="12">
    <location>
        <begin position="228"/>
        <end position="394"/>
    </location>
</feature>
<dbReference type="Gene3D" id="3.40.50.300">
    <property type="entry name" value="P-loop containing nucleotide triphosphate hydrolases"/>
    <property type="match status" value="1"/>
</dbReference>
<dbReference type="GO" id="GO:0003924">
    <property type="term" value="F:GTPase activity"/>
    <property type="evidence" value="ECO:0007669"/>
    <property type="project" value="UniProtKB-UniRule"/>
</dbReference>
<dbReference type="PROSITE" id="PS51709">
    <property type="entry name" value="G_TRME"/>
    <property type="match status" value="1"/>
</dbReference>
<dbReference type="Gene3D" id="3.30.1360.120">
    <property type="entry name" value="Probable tRNA modification gtpase trme, domain 1"/>
    <property type="match status" value="1"/>
</dbReference>
<comment type="function">
    <text evidence="10">Exhibits a very high intrinsic GTPase hydrolysis rate. Involved in the addition of a carboxymethylaminomethyl (cmnm) group at the wobble position (U34) of certain tRNAs, forming tRNA-cmnm(5)s(2)U34.</text>
</comment>
<keyword evidence="2 10" id="KW-0963">Cytoplasm</keyword>
<dbReference type="PANTHER" id="PTHR42714:SF2">
    <property type="entry name" value="TRNA MODIFICATION GTPASE GTPBP3, MITOCHONDRIAL"/>
    <property type="match status" value="1"/>
</dbReference>
<evidence type="ECO:0000256" key="2">
    <source>
        <dbReference type="ARBA" id="ARBA00022490"/>
    </source>
</evidence>
<protein>
    <recommendedName>
        <fullName evidence="10">tRNA modification GTPase MnmE</fullName>
        <ecNumber evidence="10">3.6.-.-</ecNumber>
    </recommendedName>
</protein>
<feature type="binding site" evidence="10">
    <location>
        <begin position="257"/>
        <end position="263"/>
    </location>
    <ligand>
        <name>GTP</name>
        <dbReference type="ChEBI" id="CHEBI:37565"/>
    </ligand>
</feature>
<dbReference type="SUPFAM" id="SSF52540">
    <property type="entry name" value="P-loop containing nucleoside triphosphate hydrolases"/>
    <property type="match status" value="1"/>
</dbReference>
<accession>A0A1D9P644</accession>
<feature type="binding site" evidence="10">
    <location>
        <position position="29"/>
    </location>
    <ligand>
        <name>(6S)-5-formyl-5,6,7,8-tetrahydrofolate</name>
        <dbReference type="ChEBI" id="CHEBI:57457"/>
    </ligand>
</feature>
<dbReference type="InterPro" id="IPR027368">
    <property type="entry name" value="MnmE_dom2"/>
</dbReference>
<keyword evidence="9 10" id="KW-0342">GTP-binding</keyword>
<reference evidence="14" key="1">
    <citation type="submission" date="2016-10" db="EMBL/GenBank/DDBJ databases">
        <title>The complete genome sequence of the rumen bacterium Butyrivibrio hungatei MB2003.</title>
        <authorList>
            <person name="Palevich N."/>
            <person name="Kelly W.J."/>
            <person name="Leahy S.C."/>
            <person name="Altermann E."/>
            <person name="Rakonjac J."/>
            <person name="Attwood G.T."/>
        </authorList>
    </citation>
    <scope>NUCLEOTIDE SEQUENCE [LARGE SCALE GENOMIC DNA]</scope>
    <source>
        <strain evidence="14">MB2003</strain>
    </source>
</reference>
<feature type="binding site" evidence="10">
    <location>
        <position position="238"/>
    </location>
    <ligand>
        <name>K(+)</name>
        <dbReference type="ChEBI" id="CHEBI:29103"/>
    </ligand>
</feature>
<keyword evidence="5 10" id="KW-0547">Nucleotide-binding</keyword>
<feature type="binding site" evidence="10">
    <location>
        <position position="262"/>
    </location>
    <ligand>
        <name>K(+)</name>
        <dbReference type="ChEBI" id="CHEBI:29103"/>
    </ligand>
</feature>
<dbReference type="NCBIfam" id="TIGR00231">
    <property type="entry name" value="small_GTP"/>
    <property type="match status" value="1"/>
</dbReference>
<keyword evidence="6 10" id="KW-0378">Hydrolase</keyword>
<keyword evidence="8 10" id="KW-0630">Potassium</keyword>
<dbReference type="Proteomes" id="UP000179284">
    <property type="component" value="Chromosome I"/>
</dbReference>
<dbReference type="GO" id="GO:0005829">
    <property type="term" value="C:cytosol"/>
    <property type="evidence" value="ECO:0007669"/>
    <property type="project" value="TreeGrafter"/>
</dbReference>